<feature type="repeat" description="TPR" evidence="1">
    <location>
        <begin position="223"/>
        <end position="256"/>
    </location>
</feature>
<evidence type="ECO:0000313" key="3">
    <source>
        <dbReference type="Proteomes" id="UP000597338"/>
    </source>
</evidence>
<dbReference type="RefSeq" id="WP_188749601.1">
    <property type="nucleotide sequence ID" value="NZ_BMIK01000004.1"/>
</dbReference>
<evidence type="ECO:0000256" key="1">
    <source>
        <dbReference type="PROSITE-ProRule" id="PRU00339"/>
    </source>
</evidence>
<sequence>MIGKLAILYLFAILPLSAIGQTYSQRFDEALNQRDTSRQKQLLQEWRANKPKDADLPVAYFNFFKQRYEAESDPMVKNEFLSKALSHIDAGIAGFPNRLDMPLLKIALLGEAGRYETYTQTILAVLDRNDVVTDGWLWKRDASLVDATDFLLQYVDNFVVQLYNLQDESLHPYMDRISTRVLRSYPTHIPSLSNLAITALYHKDYEKGIGYLEKSLSVDSTNTSVLSNLAYAYGQVGQTETAIAYYQKVIKYGDAQTQDYAKKQIEKLAGK</sequence>
<name>A0ABQ1LJL3_9SPHI</name>
<dbReference type="PROSITE" id="PS50005">
    <property type="entry name" value="TPR"/>
    <property type="match status" value="1"/>
</dbReference>
<dbReference type="Gene3D" id="1.25.40.10">
    <property type="entry name" value="Tetratricopeptide repeat domain"/>
    <property type="match status" value="1"/>
</dbReference>
<gene>
    <name evidence="2" type="ORF">GCM10011386_17140</name>
</gene>
<reference evidence="3" key="1">
    <citation type="journal article" date="2019" name="Int. J. Syst. Evol. Microbiol.">
        <title>The Global Catalogue of Microorganisms (GCM) 10K type strain sequencing project: providing services to taxonomists for standard genome sequencing and annotation.</title>
        <authorList>
            <consortium name="The Broad Institute Genomics Platform"/>
            <consortium name="The Broad Institute Genome Sequencing Center for Infectious Disease"/>
            <person name="Wu L."/>
            <person name="Ma J."/>
        </authorList>
    </citation>
    <scope>NUCLEOTIDE SEQUENCE [LARGE SCALE GENOMIC DNA]</scope>
    <source>
        <strain evidence="3">CGMCC 1.15342</strain>
    </source>
</reference>
<dbReference type="EMBL" id="BMIK01000004">
    <property type="protein sequence ID" value="GGC25731.1"/>
    <property type="molecule type" value="Genomic_DNA"/>
</dbReference>
<evidence type="ECO:0008006" key="4">
    <source>
        <dbReference type="Google" id="ProtNLM"/>
    </source>
</evidence>
<evidence type="ECO:0000313" key="2">
    <source>
        <dbReference type="EMBL" id="GGC25731.1"/>
    </source>
</evidence>
<dbReference type="SUPFAM" id="SSF48452">
    <property type="entry name" value="TPR-like"/>
    <property type="match status" value="1"/>
</dbReference>
<organism evidence="2 3">
    <name type="scientific">Parapedobacter defluvii</name>
    <dbReference type="NCBI Taxonomy" id="2045106"/>
    <lineage>
        <taxon>Bacteria</taxon>
        <taxon>Pseudomonadati</taxon>
        <taxon>Bacteroidota</taxon>
        <taxon>Sphingobacteriia</taxon>
        <taxon>Sphingobacteriales</taxon>
        <taxon>Sphingobacteriaceae</taxon>
        <taxon>Parapedobacter</taxon>
    </lineage>
</organism>
<keyword evidence="1" id="KW-0802">TPR repeat</keyword>
<protein>
    <recommendedName>
        <fullName evidence="4">Tetratricopeptide repeat protein</fullName>
    </recommendedName>
</protein>
<proteinExistence type="predicted"/>
<dbReference type="Pfam" id="PF13181">
    <property type="entry name" value="TPR_8"/>
    <property type="match status" value="1"/>
</dbReference>
<dbReference type="InterPro" id="IPR011990">
    <property type="entry name" value="TPR-like_helical_dom_sf"/>
</dbReference>
<accession>A0ABQ1LJL3</accession>
<dbReference type="InterPro" id="IPR019734">
    <property type="entry name" value="TPR_rpt"/>
</dbReference>
<comment type="caution">
    <text evidence="2">The sequence shown here is derived from an EMBL/GenBank/DDBJ whole genome shotgun (WGS) entry which is preliminary data.</text>
</comment>
<dbReference type="SMART" id="SM00028">
    <property type="entry name" value="TPR"/>
    <property type="match status" value="2"/>
</dbReference>
<keyword evidence="3" id="KW-1185">Reference proteome</keyword>
<dbReference type="Proteomes" id="UP000597338">
    <property type="component" value="Unassembled WGS sequence"/>
</dbReference>